<dbReference type="Pfam" id="PF07533">
    <property type="entry name" value="BRK"/>
    <property type="match status" value="2"/>
</dbReference>
<reference evidence="7 8" key="1">
    <citation type="journal article" date="2023" name="Nat. Commun.">
        <title>Origin of minicircular mitochondrial genomes in red algae.</title>
        <authorList>
            <person name="Lee Y."/>
            <person name="Cho C.H."/>
            <person name="Lee Y.M."/>
            <person name="Park S.I."/>
            <person name="Yang J.H."/>
            <person name="West J.A."/>
            <person name="Bhattacharya D."/>
            <person name="Yoon H.S."/>
        </authorList>
    </citation>
    <scope>NUCLEOTIDE SEQUENCE [LARGE SCALE GENOMIC DNA]</scope>
    <source>
        <strain evidence="7 8">CCMP1338</strain>
        <tissue evidence="7">Whole cell</tissue>
    </source>
</reference>
<dbReference type="GO" id="GO:0005634">
    <property type="term" value="C:nucleus"/>
    <property type="evidence" value="ECO:0007669"/>
    <property type="project" value="UniProtKB-SubCell"/>
</dbReference>
<comment type="caution">
    <text evidence="7">The sequence shown here is derived from an EMBL/GenBank/DDBJ whole genome shotgun (WGS) entry which is preliminary data.</text>
</comment>
<dbReference type="InterPro" id="IPR037259">
    <property type="entry name" value="BRK_sf"/>
</dbReference>
<dbReference type="EMBL" id="JAMWBK010000008">
    <property type="protein sequence ID" value="KAJ8903041.1"/>
    <property type="molecule type" value="Genomic_DNA"/>
</dbReference>
<evidence type="ECO:0000256" key="4">
    <source>
        <dbReference type="ARBA" id="ARBA00023242"/>
    </source>
</evidence>
<feature type="domain" description="BRK" evidence="6">
    <location>
        <begin position="33"/>
        <end position="77"/>
    </location>
</feature>
<feature type="compositionally biased region" description="Acidic residues" evidence="5">
    <location>
        <begin position="348"/>
        <end position="357"/>
    </location>
</feature>
<keyword evidence="8" id="KW-1185">Reference proteome</keyword>
<evidence type="ECO:0000256" key="1">
    <source>
        <dbReference type="ARBA" id="ARBA00004123"/>
    </source>
</evidence>
<dbReference type="Proteomes" id="UP001157974">
    <property type="component" value="Unassembled WGS sequence"/>
</dbReference>
<dbReference type="SUPFAM" id="SSF160481">
    <property type="entry name" value="BRK domain-like"/>
    <property type="match status" value="2"/>
</dbReference>
<evidence type="ECO:0000256" key="2">
    <source>
        <dbReference type="ARBA" id="ARBA00023015"/>
    </source>
</evidence>
<keyword evidence="3" id="KW-0804">Transcription</keyword>
<feature type="region of interest" description="Disordered" evidence="5">
    <location>
        <begin position="327"/>
        <end position="380"/>
    </location>
</feature>
<accession>A0AAV8UR26</accession>
<organism evidence="7 8">
    <name type="scientific">Rhodosorus marinus</name>
    <dbReference type="NCBI Taxonomy" id="101924"/>
    <lineage>
        <taxon>Eukaryota</taxon>
        <taxon>Rhodophyta</taxon>
        <taxon>Stylonematophyceae</taxon>
        <taxon>Stylonematales</taxon>
        <taxon>Stylonemataceae</taxon>
        <taxon>Rhodosorus</taxon>
    </lineage>
</organism>
<proteinExistence type="predicted"/>
<feature type="region of interest" description="Disordered" evidence="5">
    <location>
        <begin position="199"/>
        <end position="220"/>
    </location>
</feature>
<evidence type="ECO:0000256" key="3">
    <source>
        <dbReference type="ARBA" id="ARBA00023163"/>
    </source>
</evidence>
<dbReference type="InterPro" id="IPR006576">
    <property type="entry name" value="BRK_domain"/>
</dbReference>
<evidence type="ECO:0000256" key="5">
    <source>
        <dbReference type="SAM" id="MobiDB-lite"/>
    </source>
</evidence>
<evidence type="ECO:0000313" key="7">
    <source>
        <dbReference type="EMBL" id="KAJ8903041.1"/>
    </source>
</evidence>
<name>A0AAV8UR26_9RHOD</name>
<dbReference type="SMART" id="SM00592">
    <property type="entry name" value="BRK"/>
    <property type="match status" value="2"/>
</dbReference>
<dbReference type="Gene3D" id="3.40.5.120">
    <property type="match status" value="2"/>
</dbReference>
<comment type="subcellular location">
    <subcellularLocation>
        <location evidence="1">Nucleus</location>
    </subcellularLocation>
</comment>
<protein>
    <recommendedName>
        <fullName evidence="6">BRK domain-containing protein</fullName>
    </recommendedName>
</protein>
<feature type="domain" description="BRK" evidence="6">
    <location>
        <begin position="239"/>
        <end position="281"/>
    </location>
</feature>
<gene>
    <name evidence="7" type="ORF">NDN08_006356</name>
</gene>
<evidence type="ECO:0000259" key="6">
    <source>
        <dbReference type="SMART" id="SM00592"/>
    </source>
</evidence>
<dbReference type="AlphaFoldDB" id="A0AAV8UR26"/>
<feature type="region of interest" description="Disordered" evidence="5">
    <location>
        <begin position="277"/>
        <end position="310"/>
    </location>
</feature>
<sequence length="380" mass="41797">MSGLSRSAPSVPMAVGTGTAAPFSILLFRGVAQEDEHVTVWEPRTGKTVAGNAAPYRKNLKGWLTQHPGWEEKADELKSSKRRSAVRRQRSISAAFAAMCFHAGDIVKTILNDIEGRLQVGGYPSDNIELDWTAEEDSRLKELIVLLAEKLYSSNGSDQTVSSKLEWKQIQSSLGSRWKEFQMLHRARELLITDLRFHGGKSGQSSPRDIGSPRDDQVDTTGLSLSSTLSYLERHLATPREPRITVWEPATGRTVSGNAAPCRRNLETWIKAHPGWEPKSEDQLTSIRRQKGRRSSPMAVDESPITASTPDLNDVLDAMMLLGKSPLQSSNVESGGHESHIETASSDTEMEDAELFAEDSSSMDSHPPPLARTSPMSIPI</sequence>
<evidence type="ECO:0000313" key="8">
    <source>
        <dbReference type="Proteomes" id="UP001157974"/>
    </source>
</evidence>
<keyword evidence="4" id="KW-0539">Nucleus</keyword>
<keyword evidence="2" id="KW-0805">Transcription regulation</keyword>